<accession>A0A484MDM9</accession>
<reference evidence="1 2" key="1">
    <citation type="submission" date="2018-04" db="EMBL/GenBank/DDBJ databases">
        <authorList>
            <person name="Vogel A."/>
        </authorList>
    </citation>
    <scope>NUCLEOTIDE SEQUENCE [LARGE SCALE GENOMIC DNA]</scope>
</reference>
<evidence type="ECO:0000313" key="1">
    <source>
        <dbReference type="EMBL" id="VFQ86066.1"/>
    </source>
</evidence>
<keyword evidence="2" id="KW-1185">Reference proteome</keyword>
<organism evidence="1 2">
    <name type="scientific">Cuscuta campestris</name>
    <dbReference type="NCBI Taxonomy" id="132261"/>
    <lineage>
        <taxon>Eukaryota</taxon>
        <taxon>Viridiplantae</taxon>
        <taxon>Streptophyta</taxon>
        <taxon>Embryophyta</taxon>
        <taxon>Tracheophyta</taxon>
        <taxon>Spermatophyta</taxon>
        <taxon>Magnoliopsida</taxon>
        <taxon>eudicotyledons</taxon>
        <taxon>Gunneridae</taxon>
        <taxon>Pentapetalae</taxon>
        <taxon>asterids</taxon>
        <taxon>lamiids</taxon>
        <taxon>Solanales</taxon>
        <taxon>Convolvulaceae</taxon>
        <taxon>Cuscuteae</taxon>
        <taxon>Cuscuta</taxon>
        <taxon>Cuscuta subgen. Grammica</taxon>
        <taxon>Cuscuta sect. Cleistogrammica</taxon>
    </lineage>
</organism>
<dbReference type="AlphaFoldDB" id="A0A484MDM9"/>
<gene>
    <name evidence="1" type="ORF">CCAM_LOCUS27842</name>
</gene>
<evidence type="ECO:0000313" key="2">
    <source>
        <dbReference type="Proteomes" id="UP000595140"/>
    </source>
</evidence>
<dbReference type="EMBL" id="OOIL02003056">
    <property type="protein sequence ID" value="VFQ86066.1"/>
    <property type="molecule type" value="Genomic_DNA"/>
</dbReference>
<dbReference type="Proteomes" id="UP000595140">
    <property type="component" value="Unassembled WGS sequence"/>
</dbReference>
<sequence length="146" mass="16905">MNGSHIQSLILRNFTEIEIANTFLYPISRIRAIKHWKFEFRICIILLNIFCCSARCKVEDASLPLLAVRHICCNQRLAVGRQHVELWSVAAGFRWRRSLRQRIARRRFLHRPRHAGAILSLIVTTAGIAKELHPSSARCSHERQPS</sequence>
<protein>
    <submittedName>
        <fullName evidence="1">Uncharacterized protein</fullName>
    </submittedName>
</protein>
<name>A0A484MDM9_9ASTE</name>
<proteinExistence type="predicted"/>